<dbReference type="Proteomes" id="UP000321249">
    <property type="component" value="Unassembled WGS sequence"/>
</dbReference>
<evidence type="ECO:0000256" key="2">
    <source>
        <dbReference type="ARBA" id="ARBA00023125"/>
    </source>
</evidence>
<gene>
    <name evidence="6" type="ORF">FRZ32_10130</name>
</gene>
<dbReference type="Gene3D" id="1.10.260.40">
    <property type="entry name" value="lambda repressor-like DNA-binding domains"/>
    <property type="match status" value="1"/>
</dbReference>
<dbReference type="CDD" id="cd01545">
    <property type="entry name" value="PBP1_SalR"/>
    <property type="match status" value="1"/>
</dbReference>
<dbReference type="PROSITE" id="PS50932">
    <property type="entry name" value="HTH_LACI_2"/>
    <property type="match status" value="1"/>
</dbReference>
<dbReference type="Pfam" id="PF00356">
    <property type="entry name" value="LacI"/>
    <property type="match status" value="1"/>
</dbReference>
<dbReference type="Pfam" id="PF13377">
    <property type="entry name" value="Peripla_BP_3"/>
    <property type="match status" value="1"/>
</dbReference>
<evidence type="ECO:0000256" key="4">
    <source>
        <dbReference type="SAM" id="MobiDB-lite"/>
    </source>
</evidence>
<feature type="region of interest" description="Disordered" evidence="4">
    <location>
        <begin position="337"/>
        <end position="371"/>
    </location>
</feature>
<accession>A0A5C6TVU2</accession>
<dbReference type="AlphaFoldDB" id="A0A5C6TVU2"/>
<dbReference type="Gene3D" id="3.40.50.2300">
    <property type="match status" value="2"/>
</dbReference>
<reference evidence="6 7" key="1">
    <citation type="journal article" date="2015" name="J. Microbiol.">
        <title>Sphingosinicella ginsenosidimutans sp. nov., with ginsenoside converting activity.</title>
        <authorList>
            <person name="Kim J.K."/>
            <person name="Kang M.S."/>
            <person name="Park S.C."/>
            <person name="Kim K.M."/>
            <person name="Choi K."/>
            <person name="Yoon M.H."/>
            <person name="Im W.T."/>
        </authorList>
    </citation>
    <scope>NUCLEOTIDE SEQUENCE [LARGE SCALE GENOMIC DNA]</scope>
    <source>
        <strain evidence="6 7">BS-11</strain>
    </source>
</reference>
<evidence type="ECO:0000313" key="7">
    <source>
        <dbReference type="Proteomes" id="UP000321249"/>
    </source>
</evidence>
<dbReference type="PROSITE" id="PS00356">
    <property type="entry name" value="HTH_LACI_1"/>
    <property type="match status" value="1"/>
</dbReference>
<dbReference type="SMART" id="SM00354">
    <property type="entry name" value="HTH_LACI"/>
    <property type="match status" value="1"/>
</dbReference>
<dbReference type="RefSeq" id="WP_147043391.1">
    <property type="nucleotide sequence ID" value="NZ_BAABIR010000001.1"/>
</dbReference>
<evidence type="ECO:0000256" key="3">
    <source>
        <dbReference type="ARBA" id="ARBA00023163"/>
    </source>
</evidence>
<keyword evidence="7" id="KW-1185">Reference proteome</keyword>
<protein>
    <submittedName>
        <fullName evidence="6">LacI family transcriptional regulator</fullName>
    </submittedName>
</protein>
<dbReference type="GO" id="GO:0003700">
    <property type="term" value="F:DNA-binding transcription factor activity"/>
    <property type="evidence" value="ECO:0007669"/>
    <property type="project" value="TreeGrafter"/>
</dbReference>
<sequence length="371" mass="39309">MSRASRRSRGSVTIEDVAKAAGVSAMTVSRVINGEKHVRDTTKARVREAIEQLNFSPNSAARSLAAGEATHIGLLYANPSAAYLSQFLVGTLEAARRAGCHLMIEGCESESAEEQAEAARHFAATAVEGVILPPPLSESQAILAELATADIPVVTVAMGRPRPNALNVRIDDAAAAQEMTQYLIDLGHRRIGFIVGHPTHIASIERLRGFRAALDKNGIAPDEGLIEQGYFTYRSGLVAAQRLLARAPRPTAIFASNDDMAAAAISVAHRAGLDVPKDVSIVGFDDTAPATTVWPELTTVKQPIAAMADEAVELLLAELRARRAGRAAGQAESVLDHSLVVRESSATPNAEAKPAARPGERRRDRRASAGA</sequence>
<proteinExistence type="predicted"/>
<dbReference type="SUPFAM" id="SSF47413">
    <property type="entry name" value="lambda repressor-like DNA-binding domains"/>
    <property type="match status" value="1"/>
</dbReference>
<keyword evidence="1" id="KW-0805">Transcription regulation</keyword>
<dbReference type="PANTHER" id="PTHR30146">
    <property type="entry name" value="LACI-RELATED TRANSCRIPTIONAL REPRESSOR"/>
    <property type="match status" value="1"/>
</dbReference>
<keyword evidence="2" id="KW-0238">DNA-binding</keyword>
<evidence type="ECO:0000313" key="6">
    <source>
        <dbReference type="EMBL" id="TXC63985.1"/>
    </source>
</evidence>
<dbReference type="CDD" id="cd01392">
    <property type="entry name" value="HTH_LacI"/>
    <property type="match status" value="1"/>
</dbReference>
<dbReference type="PRINTS" id="PR00036">
    <property type="entry name" value="HTHLACI"/>
</dbReference>
<dbReference type="GO" id="GO:0000976">
    <property type="term" value="F:transcription cis-regulatory region binding"/>
    <property type="evidence" value="ECO:0007669"/>
    <property type="project" value="TreeGrafter"/>
</dbReference>
<name>A0A5C6TVU2_9SPHN</name>
<keyword evidence="3" id="KW-0804">Transcription</keyword>
<dbReference type="EMBL" id="VOQQ01000001">
    <property type="protein sequence ID" value="TXC63985.1"/>
    <property type="molecule type" value="Genomic_DNA"/>
</dbReference>
<dbReference type="InterPro" id="IPR010982">
    <property type="entry name" value="Lambda_DNA-bd_dom_sf"/>
</dbReference>
<dbReference type="InterPro" id="IPR046335">
    <property type="entry name" value="LacI/GalR-like_sensor"/>
</dbReference>
<dbReference type="InterPro" id="IPR000843">
    <property type="entry name" value="HTH_LacI"/>
</dbReference>
<dbReference type="InterPro" id="IPR028082">
    <property type="entry name" value="Peripla_BP_I"/>
</dbReference>
<organism evidence="6 7">
    <name type="scientific">Allosphingosinicella ginsenosidimutans</name>
    <dbReference type="NCBI Taxonomy" id="1176539"/>
    <lineage>
        <taxon>Bacteria</taxon>
        <taxon>Pseudomonadati</taxon>
        <taxon>Pseudomonadota</taxon>
        <taxon>Alphaproteobacteria</taxon>
        <taxon>Sphingomonadales</taxon>
        <taxon>Sphingomonadaceae</taxon>
        <taxon>Allosphingosinicella</taxon>
    </lineage>
</organism>
<dbReference type="PANTHER" id="PTHR30146:SF153">
    <property type="entry name" value="LACTOSE OPERON REPRESSOR"/>
    <property type="match status" value="1"/>
</dbReference>
<dbReference type="SUPFAM" id="SSF53822">
    <property type="entry name" value="Periplasmic binding protein-like I"/>
    <property type="match status" value="1"/>
</dbReference>
<feature type="domain" description="HTH lacI-type" evidence="5">
    <location>
        <begin position="12"/>
        <end position="66"/>
    </location>
</feature>
<evidence type="ECO:0000259" key="5">
    <source>
        <dbReference type="PROSITE" id="PS50932"/>
    </source>
</evidence>
<dbReference type="OrthoDB" id="7185860at2"/>
<comment type="caution">
    <text evidence="6">The sequence shown here is derived from an EMBL/GenBank/DDBJ whole genome shotgun (WGS) entry which is preliminary data.</text>
</comment>
<evidence type="ECO:0000256" key="1">
    <source>
        <dbReference type="ARBA" id="ARBA00023015"/>
    </source>
</evidence>